<evidence type="ECO:0000313" key="3">
    <source>
        <dbReference type="Proteomes" id="UP000037755"/>
    </source>
</evidence>
<gene>
    <name evidence="2" type="ORF">AM493_10150</name>
</gene>
<dbReference type="Proteomes" id="UP000037755">
    <property type="component" value="Unassembled WGS sequence"/>
</dbReference>
<dbReference type="AlphaFoldDB" id="A0A0M8ME27"/>
<feature type="region of interest" description="Disordered" evidence="1">
    <location>
        <begin position="1"/>
        <end position="23"/>
    </location>
</feature>
<evidence type="ECO:0000313" key="2">
    <source>
        <dbReference type="EMBL" id="KOS08305.1"/>
    </source>
</evidence>
<reference evidence="2 3" key="1">
    <citation type="submission" date="2015-08" db="EMBL/GenBank/DDBJ databases">
        <title>Whole genome sequence of Flavobacterium akiainvivens IK-1T, from decaying Wikstroemia oahuensis, an endemic Hawaiian shrub.</title>
        <authorList>
            <person name="Wan X."/>
            <person name="Hou S."/>
            <person name="Saito J."/>
            <person name="Donachie S."/>
        </authorList>
    </citation>
    <scope>NUCLEOTIDE SEQUENCE [LARGE SCALE GENOMIC DNA]</scope>
    <source>
        <strain evidence="2 3">IK-1</strain>
    </source>
</reference>
<dbReference type="EMBL" id="LIYD01000005">
    <property type="protein sequence ID" value="KOS08305.1"/>
    <property type="molecule type" value="Genomic_DNA"/>
</dbReference>
<organism evidence="2 3">
    <name type="scientific">Flavobacterium akiainvivens</name>
    <dbReference type="NCBI Taxonomy" id="1202724"/>
    <lineage>
        <taxon>Bacteria</taxon>
        <taxon>Pseudomonadati</taxon>
        <taxon>Bacteroidota</taxon>
        <taxon>Flavobacteriia</taxon>
        <taxon>Flavobacteriales</taxon>
        <taxon>Flavobacteriaceae</taxon>
        <taxon>Flavobacterium</taxon>
    </lineage>
</organism>
<sequence>MLVGCGGAKKAAATASSADYGYTESNPIKVGGVNDGPAQERAYLNRLTGPNGEKVTYNRSGSCCPFETKNSAWGGMLDVYVVEIEGDPVKKKLYLNMYDKGDLYAPKGFLFK</sequence>
<proteinExistence type="predicted"/>
<feature type="compositionally biased region" description="Low complexity" evidence="1">
    <location>
        <begin position="8"/>
        <end position="23"/>
    </location>
</feature>
<evidence type="ECO:0000256" key="1">
    <source>
        <dbReference type="SAM" id="MobiDB-lite"/>
    </source>
</evidence>
<comment type="caution">
    <text evidence="2">The sequence shown here is derived from an EMBL/GenBank/DDBJ whole genome shotgun (WGS) entry which is preliminary data.</text>
</comment>
<dbReference type="OrthoDB" id="5522619at2"/>
<protein>
    <recommendedName>
        <fullName evidence="4">2-dehydro-3-deoxyphosphooctonate aldolase</fullName>
    </recommendedName>
</protein>
<dbReference type="PATRIC" id="fig|1202724.3.peg.2107"/>
<keyword evidence="3" id="KW-1185">Reference proteome</keyword>
<name>A0A0M8ME27_9FLAO</name>
<evidence type="ECO:0008006" key="4">
    <source>
        <dbReference type="Google" id="ProtNLM"/>
    </source>
</evidence>
<accession>A0A0M8ME27</accession>